<protein>
    <submittedName>
        <fullName evidence="1">SANT/Myb domain</fullName>
    </submittedName>
    <submittedName>
        <fullName evidence="2">SANT/Myb_domain</fullName>
    </submittedName>
</protein>
<dbReference type="CDD" id="cd00167">
    <property type="entry name" value="SANT"/>
    <property type="match status" value="1"/>
</dbReference>
<keyword evidence="3" id="KW-1185">Reference proteome</keyword>
<reference evidence="1" key="1">
    <citation type="submission" date="2023-06" db="EMBL/GenBank/DDBJ databases">
        <authorList>
            <person name="Kurt Z."/>
        </authorList>
    </citation>
    <scope>NUCLEOTIDE SEQUENCE</scope>
</reference>
<name>A0AA86RKR1_9EUKA</name>
<evidence type="ECO:0000313" key="2">
    <source>
        <dbReference type="EMBL" id="CAL6001002.1"/>
    </source>
</evidence>
<reference evidence="2 3" key="2">
    <citation type="submission" date="2024-07" db="EMBL/GenBank/DDBJ databases">
        <authorList>
            <person name="Akdeniz Z."/>
        </authorList>
    </citation>
    <scope>NUCLEOTIDE SEQUENCE [LARGE SCALE GENOMIC DNA]</scope>
</reference>
<accession>A0AA86RKR1</accession>
<dbReference type="EMBL" id="CATOUU010001125">
    <property type="protein sequence ID" value="CAI9973804.1"/>
    <property type="molecule type" value="Genomic_DNA"/>
</dbReference>
<dbReference type="InterPro" id="IPR001005">
    <property type="entry name" value="SANT/Myb"/>
</dbReference>
<sequence length="221" mass="26609">MQDPIQIILQRFQNLLQSKPQLVLYDVMMLPDKTYQYLFAELSVEMNIPQNELKQFVSEVINEQFQTTVLQEQKVNNSTVQKRTQKELFAEQKQRFAEILAQVLKEYNIQSNPADHKQMCTYVDICIQEHGQKRFWTSMSQLMPEKTVKQLRDYYTRSFQQVLYNCQLSFEDKQLLRKLMETYPHERPTDIANYFMEQISGEERNYSHRNIVVYVINSRRK</sequence>
<proteinExistence type="predicted"/>
<gene>
    <name evidence="2" type="ORF">HINF_LOCUS17120</name>
    <name evidence="1" type="ORF">HINF_LOCUS61449</name>
</gene>
<dbReference type="Proteomes" id="UP001642409">
    <property type="component" value="Unassembled WGS sequence"/>
</dbReference>
<comment type="caution">
    <text evidence="1">The sequence shown here is derived from an EMBL/GenBank/DDBJ whole genome shotgun (WGS) entry which is preliminary data.</text>
</comment>
<dbReference type="EMBL" id="CAXDID020000042">
    <property type="protein sequence ID" value="CAL6001002.1"/>
    <property type="molecule type" value="Genomic_DNA"/>
</dbReference>
<organism evidence="1">
    <name type="scientific">Hexamita inflata</name>
    <dbReference type="NCBI Taxonomy" id="28002"/>
    <lineage>
        <taxon>Eukaryota</taxon>
        <taxon>Metamonada</taxon>
        <taxon>Diplomonadida</taxon>
        <taxon>Hexamitidae</taxon>
        <taxon>Hexamitinae</taxon>
        <taxon>Hexamita</taxon>
    </lineage>
</organism>
<dbReference type="AlphaFoldDB" id="A0AA86RKR1"/>
<evidence type="ECO:0000313" key="3">
    <source>
        <dbReference type="Proteomes" id="UP001642409"/>
    </source>
</evidence>
<evidence type="ECO:0000313" key="1">
    <source>
        <dbReference type="EMBL" id="CAI9973804.1"/>
    </source>
</evidence>